<dbReference type="PANTHER" id="PTHR37418:SF1">
    <property type="entry name" value="3-KETO-5-AMINOHEXANOATE CLEAVAGE PROTEIN"/>
    <property type="match status" value="1"/>
</dbReference>
<dbReference type="PANTHER" id="PTHR37418">
    <property type="entry name" value="3-KETO-5-AMINOHEXANOATE CLEAVAGE ENZYME-RELATED"/>
    <property type="match status" value="1"/>
</dbReference>
<dbReference type="InterPro" id="IPR013785">
    <property type="entry name" value="Aldolase_TIM"/>
</dbReference>
<dbReference type="SUPFAM" id="SSF51366">
    <property type="entry name" value="Ribulose-phoshate binding barrel"/>
    <property type="match status" value="1"/>
</dbReference>
<dbReference type="Proteomes" id="UP001235712">
    <property type="component" value="Unassembled WGS sequence"/>
</dbReference>
<evidence type="ECO:0000313" key="2">
    <source>
        <dbReference type="Proteomes" id="UP001235712"/>
    </source>
</evidence>
<keyword evidence="2" id="KW-1185">Reference proteome</keyword>
<comment type="caution">
    <text evidence="1">The sequence shown here is derived from an EMBL/GenBank/DDBJ whole genome shotgun (WGS) entry which is preliminary data.</text>
</comment>
<name>A0ABT9P7F2_9ACTN</name>
<protein>
    <submittedName>
        <fullName evidence="1">Uncharacterized protein (DUF849 family)</fullName>
    </submittedName>
</protein>
<gene>
    <name evidence="1" type="ORF">J2S57_004377</name>
</gene>
<dbReference type="Gene3D" id="3.20.20.70">
    <property type="entry name" value="Aldolase class I"/>
    <property type="match status" value="2"/>
</dbReference>
<dbReference type="Pfam" id="PF05853">
    <property type="entry name" value="BKACE"/>
    <property type="match status" value="1"/>
</dbReference>
<dbReference type="RefSeq" id="WP_307245998.1">
    <property type="nucleotide sequence ID" value="NZ_JAUSQZ010000001.1"/>
</dbReference>
<sequence>MLKVCLNGSRTASEHAGLPVTPSQLARSARAAVEAGADAIHLHPRGSDGTESLLAVDVAAAVSAVRQACPGVPVGVSTGLWITARDVSARRELIGGWVVLRPAERPDFASVNLSEPSALELAGILHGTGIGIEAGVWTTRDAQLLLAAGIPGLVRVLVEIIGVRPDHAVAEADTILKELGDPGVPVLLHGEQEACWPVLRHALGLGLDTRIGLEDTLSGPDGDKVTGNHDLVRATLNLR</sequence>
<dbReference type="EMBL" id="JAUSQZ010000001">
    <property type="protein sequence ID" value="MDP9828628.1"/>
    <property type="molecule type" value="Genomic_DNA"/>
</dbReference>
<dbReference type="InterPro" id="IPR011060">
    <property type="entry name" value="RibuloseP-bd_barrel"/>
</dbReference>
<accession>A0ABT9P7F2</accession>
<evidence type="ECO:0000313" key="1">
    <source>
        <dbReference type="EMBL" id="MDP9828628.1"/>
    </source>
</evidence>
<organism evidence="1 2">
    <name type="scientific">Kineosporia succinea</name>
    <dbReference type="NCBI Taxonomy" id="84632"/>
    <lineage>
        <taxon>Bacteria</taxon>
        <taxon>Bacillati</taxon>
        <taxon>Actinomycetota</taxon>
        <taxon>Actinomycetes</taxon>
        <taxon>Kineosporiales</taxon>
        <taxon>Kineosporiaceae</taxon>
        <taxon>Kineosporia</taxon>
    </lineage>
</organism>
<proteinExistence type="predicted"/>
<reference evidence="1 2" key="1">
    <citation type="submission" date="2023-07" db="EMBL/GenBank/DDBJ databases">
        <title>Sequencing the genomes of 1000 actinobacteria strains.</title>
        <authorList>
            <person name="Klenk H.-P."/>
        </authorList>
    </citation>
    <scope>NUCLEOTIDE SEQUENCE [LARGE SCALE GENOMIC DNA]</scope>
    <source>
        <strain evidence="1 2">DSM 44388</strain>
    </source>
</reference>
<dbReference type="InterPro" id="IPR008567">
    <property type="entry name" value="BKACE"/>
</dbReference>